<protein>
    <submittedName>
        <fullName evidence="2">Uncharacterized protein</fullName>
    </submittedName>
</protein>
<sequence length="635" mass="69969">MTAISNPANGAVFFYKQCTPSSFAILTHPSSPRDDDKEERSRPLVPRYDKPPTLVFLHRRPMSSPMREHLLVPLCETHRRPIIAPNGRVLGKPGMGERRGGDLGCFRSGYLVGGIWLHFREHGSKVHLRALLGVFNVVGMQDRRVVGPSTLEYFERIVFEANSLAIERTPIVFRKPMSGSLRKLRRVTKRRMLIMALRGDSDSGILLEASSEVTKEILPRVDLKVYAKASHAPEMPLPAVDYGAPGMPVASGSSRGPPGLAAPNRPRTRQRIYKPPPPLEVPNINKDAAERKRVLNVLAQRRYRERKRQTRKPTGRNAGTGETQESPVDTSAPVTSNKIPNIASTSPASDGRLAANAFEDITSNLGFGNLPLDLDLDLSDTWQGASLELDSPWASIGQVLVTYTPAEPESTLGVDALSNTPEYSVLPATIDPKSLGLGSRSSSQSPTSSSGSDSSPTSTEISQDSYLLPVNELSLLKAWVRMSSRLGVTDAVWELTAQSPFTAPGSDATTHLHLPESWRPTQLQKRLAHHPVVDFIPWPSTRDKILQLIHLPPYMKPKAARDPMAIVYLAYDLEDSSEGLRVSGDDVYDPQAWEIGQVVFEKWWFIFDRDIVAQSNRLRKARGAGALKMNGGSPE</sequence>
<dbReference type="PANTHER" id="PTHR38116">
    <property type="entry name" value="CHROMOSOME 7, WHOLE GENOME SHOTGUN SEQUENCE"/>
    <property type="match status" value="1"/>
</dbReference>
<feature type="compositionally biased region" description="Basic and acidic residues" evidence="1">
    <location>
        <begin position="31"/>
        <end position="47"/>
    </location>
</feature>
<name>A0AAD5RZE9_9PEZI</name>
<dbReference type="EMBL" id="JAKWBI020000015">
    <property type="protein sequence ID" value="KAJ2906343.1"/>
    <property type="molecule type" value="Genomic_DNA"/>
</dbReference>
<keyword evidence="3" id="KW-1185">Reference proteome</keyword>
<evidence type="ECO:0000313" key="2">
    <source>
        <dbReference type="EMBL" id="KAJ2906343.1"/>
    </source>
</evidence>
<evidence type="ECO:0000313" key="3">
    <source>
        <dbReference type="Proteomes" id="UP001201980"/>
    </source>
</evidence>
<feature type="region of interest" description="Disordered" evidence="1">
    <location>
        <begin position="299"/>
        <end position="349"/>
    </location>
</feature>
<evidence type="ECO:0000256" key="1">
    <source>
        <dbReference type="SAM" id="MobiDB-lite"/>
    </source>
</evidence>
<dbReference type="InterPro" id="IPR021833">
    <property type="entry name" value="DUF3425"/>
</dbReference>
<gene>
    <name evidence="2" type="ORF">MKZ38_002059</name>
</gene>
<comment type="caution">
    <text evidence="2">The sequence shown here is derived from an EMBL/GenBank/DDBJ whole genome shotgun (WGS) entry which is preliminary data.</text>
</comment>
<dbReference type="AlphaFoldDB" id="A0AAD5RZE9"/>
<feature type="compositionally biased region" description="Polar residues" evidence="1">
    <location>
        <begin position="320"/>
        <end position="348"/>
    </location>
</feature>
<feature type="region of interest" description="Disordered" evidence="1">
    <location>
        <begin position="428"/>
        <end position="463"/>
    </location>
</feature>
<feature type="compositionally biased region" description="Basic residues" evidence="1">
    <location>
        <begin position="301"/>
        <end position="314"/>
    </location>
</feature>
<dbReference type="PANTHER" id="PTHR38116:SF9">
    <property type="entry name" value="BZIP DOMAIN-CONTAINING PROTEIN"/>
    <property type="match status" value="1"/>
</dbReference>
<dbReference type="Pfam" id="PF11905">
    <property type="entry name" value="DUF3425"/>
    <property type="match status" value="1"/>
</dbReference>
<dbReference type="Proteomes" id="UP001201980">
    <property type="component" value="Unassembled WGS sequence"/>
</dbReference>
<proteinExistence type="predicted"/>
<feature type="compositionally biased region" description="Low complexity" evidence="1">
    <location>
        <begin position="434"/>
        <end position="459"/>
    </location>
</feature>
<feature type="region of interest" description="Disordered" evidence="1">
    <location>
        <begin position="248"/>
        <end position="287"/>
    </location>
</feature>
<organism evidence="2 3">
    <name type="scientific">Zalerion maritima</name>
    <dbReference type="NCBI Taxonomy" id="339359"/>
    <lineage>
        <taxon>Eukaryota</taxon>
        <taxon>Fungi</taxon>
        <taxon>Dikarya</taxon>
        <taxon>Ascomycota</taxon>
        <taxon>Pezizomycotina</taxon>
        <taxon>Sordariomycetes</taxon>
        <taxon>Lulworthiomycetidae</taxon>
        <taxon>Lulworthiales</taxon>
        <taxon>Lulworthiaceae</taxon>
        <taxon>Zalerion</taxon>
    </lineage>
</organism>
<dbReference type="CDD" id="cd14688">
    <property type="entry name" value="bZIP_YAP"/>
    <property type="match status" value="1"/>
</dbReference>
<reference evidence="2" key="1">
    <citation type="submission" date="2022-07" db="EMBL/GenBank/DDBJ databases">
        <title>Draft genome sequence of Zalerion maritima ATCC 34329, a (micro)plastics degrading marine fungus.</title>
        <authorList>
            <person name="Paco A."/>
            <person name="Goncalves M.F.M."/>
            <person name="Rocha-Santos T.A.P."/>
            <person name="Alves A."/>
        </authorList>
    </citation>
    <scope>NUCLEOTIDE SEQUENCE</scope>
    <source>
        <strain evidence="2">ATCC 34329</strain>
    </source>
</reference>
<accession>A0AAD5RZE9</accession>
<feature type="region of interest" description="Disordered" evidence="1">
    <location>
        <begin position="26"/>
        <end position="47"/>
    </location>
</feature>